<proteinExistence type="predicted"/>
<gene>
    <name evidence="1" type="ORF">S01H1_43323</name>
</gene>
<organism evidence="1">
    <name type="scientific">marine sediment metagenome</name>
    <dbReference type="NCBI Taxonomy" id="412755"/>
    <lineage>
        <taxon>unclassified sequences</taxon>
        <taxon>metagenomes</taxon>
        <taxon>ecological metagenomes</taxon>
    </lineage>
</organism>
<sequence>MKRFRNPSAKPGELKVVYGKTPHDNPDLFYCHGGDGAKPCDSRLLSHFFERVAYFEGRNMRQELALRGYDITTLKFSIMKFPTETPSPFKHRI</sequence>
<dbReference type="AlphaFoldDB" id="X0VH99"/>
<comment type="caution">
    <text evidence="1">The sequence shown here is derived from an EMBL/GenBank/DDBJ whole genome shotgun (WGS) entry which is preliminary data.</text>
</comment>
<evidence type="ECO:0000313" key="1">
    <source>
        <dbReference type="EMBL" id="GAF99915.1"/>
    </source>
</evidence>
<dbReference type="EMBL" id="BARS01027596">
    <property type="protein sequence ID" value="GAF99915.1"/>
    <property type="molecule type" value="Genomic_DNA"/>
</dbReference>
<reference evidence="1" key="1">
    <citation type="journal article" date="2014" name="Front. Microbiol.">
        <title>High frequency of phylogenetically diverse reductive dehalogenase-homologous genes in deep subseafloor sedimentary metagenomes.</title>
        <authorList>
            <person name="Kawai M."/>
            <person name="Futagami T."/>
            <person name="Toyoda A."/>
            <person name="Takaki Y."/>
            <person name="Nishi S."/>
            <person name="Hori S."/>
            <person name="Arai W."/>
            <person name="Tsubouchi T."/>
            <person name="Morono Y."/>
            <person name="Uchiyama I."/>
            <person name="Ito T."/>
            <person name="Fujiyama A."/>
            <person name="Inagaki F."/>
            <person name="Takami H."/>
        </authorList>
    </citation>
    <scope>NUCLEOTIDE SEQUENCE</scope>
    <source>
        <strain evidence="1">Expedition CK06-06</strain>
    </source>
</reference>
<name>X0VH99_9ZZZZ</name>
<accession>X0VH99</accession>
<protein>
    <submittedName>
        <fullName evidence="1">Uncharacterized protein</fullName>
    </submittedName>
</protein>